<dbReference type="WormBase" id="T20H4.1b">
    <property type="protein sequence ID" value="CE51605"/>
    <property type="gene ID" value="WBGene00003890"/>
    <property type="gene designation" value="osm-10"/>
</dbReference>
<organism evidence="4 5">
    <name type="scientific">Caenorhabditis elegans</name>
    <dbReference type="NCBI Taxonomy" id="6239"/>
    <lineage>
        <taxon>Eukaryota</taxon>
        <taxon>Metazoa</taxon>
        <taxon>Ecdysozoa</taxon>
        <taxon>Nematoda</taxon>
        <taxon>Chromadorea</taxon>
        <taxon>Rhabditida</taxon>
        <taxon>Rhabditina</taxon>
        <taxon>Rhabditomorpha</taxon>
        <taxon>Rhabditoidea</taxon>
        <taxon>Rhabditidae</taxon>
        <taxon>Peloderinae</taxon>
        <taxon>Caenorhabditis</taxon>
    </lineage>
</organism>
<comment type="function">
    <text evidence="1">Central component in molecular interactions underlying sperm crawling. Forms an extensive filament system that extends from sperm villipoda, along the leading edge of the pseudopod.</text>
</comment>
<accession>A0A168H2S6</accession>
<feature type="domain" description="MSP" evidence="3">
    <location>
        <begin position="269"/>
        <end position="392"/>
    </location>
</feature>
<dbReference type="RefSeq" id="NP_001317784.1">
    <property type="nucleotide sequence ID" value="NM_001330924.2"/>
</dbReference>
<dbReference type="OrthoDB" id="5823535at2759"/>
<dbReference type="KEGG" id="cel:CELE_T20H4.1"/>
<dbReference type="SUPFAM" id="SSF49354">
    <property type="entry name" value="PapD-like"/>
    <property type="match status" value="1"/>
</dbReference>
<dbReference type="Pfam" id="PF00635">
    <property type="entry name" value="Motile_Sperm"/>
    <property type="match status" value="1"/>
</dbReference>
<dbReference type="AlphaFoldDB" id="A0A168H2S6"/>
<proteinExistence type="predicted"/>
<dbReference type="Bgee" id="WBGene00003890">
    <property type="expression patterns" value="Expressed in larva and 3 other cell types or tissues"/>
</dbReference>
<dbReference type="GeneID" id="191740"/>
<evidence type="ECO:0000256" key="1">
    <source>
        <dbReference type="RuleBase" id="RU003425"/>
    </source>
</evidence>
<dbReference type="ExpressionAtlas" id="A0A168H2S6">
    <property type="expression patterns" value="baseline and differential"/>
</dbReference>
<dbReference type="EMBL" id="BX284603">
    <property type="protein sequence ID" value="SAP35540.1"/>
    <property type="molecule type" value="Genomic_DNA"/>
</dbReference>
<gene>
    <name evidence="4 6" type="primary">osm-10</name>
    <name evidence="4" type="ORF">CELE_T20H4.1</name>
    <name evidence="6" type="ORF">T20H4.1</name>
</gene>
<dbReference type="Gene3D" id="2.60.40.10">
    <property type="entry name" value="Immunoglobulins"/>
    <property type="match status" value="1"/>
</dbReference>
<evidence type="ECO:0000313" key="6">
    <source>
        <dbReference type="WormBase" id="T20H4.1b"/>
    </source>
</evidence>
<dbReference type="AGR" id="WB:WBGene00003890"/>
<evidence type="ECO:0000259" key="3">
    <source>
        <dbReference type="PROSITE" id="PS50202"/>
    </source>
</evidence>
<dbReference type="InterPro" id="IPR013783">
    <property type="entry name" value="Ig-like_fold"/>
</dbReference>
<sequence>MSKATSACSQKKTSLLDPSPKKSSVIETTTKKTSGIESKLLPNELPSTGTTGTSGVKNGASSPKTSPAKTTTTTTTVVTQKVSNQPTAPISTLPPRDSGSRKESSASRKDSSKTEKLVKDLENVKLEKGDSRESATLPTPKQYPASDDEEDTKERKSLRFGTTTEWQSDNLEEFYREHEKFPNAEAVKKFGQMYSMTELIAETWLETRRQQTYQKYVEKGLQTDPSVIQFYCESLKIAEGLRLENPSIQTKSFFSLNGVNALEQKKEEEEKMQPVISVSSNKVFISPKKEQKCQLTIKNDGEVNVVYQISIMNAANYVMSPICAILLPKEELTLNITRKPGKLLEEEFFRIDYGVAPEGIIDARDSSDRAEFTNREIIEVVEIDEKEMKIVR</sequence>
<keyword evidence="1" id="KW-0963">Cytoplasm</keyword>
<evidence type="ECO:0000313" key="5">
    <source>
        <dbReference type="Proteomes" id="UP000001940"/>
    </source>
</evidence>
<evidence type="ECO:0000256" key="2">
    <source>
        <dbReference type="SAM" id="MobiDB-lite"/>
    </source>
</evidence>
<dbReference type="PROSITE" id="PS50202">
    <property type="entry name" value="MSP"/>
    <property type="match status" value="1"/>
</dbReference>
<dbReference type="InterPro" id="IPR008962">
    <property type="entry name" value="PapD-like_sf"/>
</dbReference>
<name>A0A168H2S6_CAEEL</name>
<feature type="compositionally biased region" description="Polar residues" evidence="2">
    <location>
        <begin position="1"/>
        <end position="13"/>
    </location>
</feature>
<reference evidence="4 5" key="1">
    <citation type="journal article" date="1998" name="Science">
        <title>Genome sequence of the nematode C. elegans: a platform for investigating biology.</title>
        <authorList>
            <consortium name="The C. elegans sequencing consortium"/>
            <person name="Sulson J.E."/>
            <person name="Waterston R."/>
        </authorList>
    </citation>
    <scope>NUCLEOTIDE SEQUENCE [LARGE SCALE GENOMIC DNA]</scope>
    <source>
        <strain evidence="4 5">Bristol N2</strain>
    </source>
</reference>
<evidence type="ECO:0000313" key="4">
    <source>
        <dbReference type="EMBL" id="SAP35540.1"/>
    </source>
</evidence>
<feature type="compositionally biased region" description="Polar residues" evidence="2">
    <location>
        <begin position="45"/>
        <end position="56"/>
    </location>
</feature>
<keyword evidence="1" id="KW-0206">Cytoskeleton</keyword>
<feature type="region of interest" description="Disordered" evidence="2">
    <location>
        <begin position="1"/>
        <end position="157"/>
    </location>
</feature>
<dbReference type="InterPro" id="IPR000535">
    <property type="entry name" value="MSP_dom"/>
</dbReference>
<feature type="compositionally biased region" description="Basic and acidic residues" evidence="2">
    <location>
        <begin position="98"/>
        <end position="133"/>
    </location>
</feature>
<feature type="compositionally biased region" description="Polar residues" evidence="2">
    <location>
        <begin position="21"/>
        <end position="36"/>
    </location>
</feature>
<keyword evidence="5" id="KW-1185">Reference proteome</keyword>
<feature type="compositionally biased region" description="Low complexity" evidence="2">
    <location>
        <begin position="60"/>
        <end position="79"/>
    </location>
</feature>
<dbReference type="SMR" id="A0A168H2S6"/>
<feature type="compositionally biased region" description="Polar residues" evidence="2">
    <location>
        <begin position="80"/>
        <end position="90"/>
    </location>
</feature>
<dbReference type="CTD" id="191740"/>
<dbReference type="Proteomes" id="UP000001940">
    <property type="component" value="Chromosome III"/>
</dbReference>
<protein>
    <recommendedName>
        <fullName evidence="1">Major sperm protein</fullName>
    </recommendedName>
</protein>